<evidence type="ECO:0000256" key="3">
    <source>
        <dbReference type="ARBA" id="ARBA00023186"/>
    </source>
</evidence>
<sequence>MFLILIQLSLSAVVGIDLGSDTIKVSVGSRTLPVHFVRNSYNHELTPNRFYYQDKRHWGFGESAVDQCMLHPDKCVTSLPLNKNYYFGTLKGYEITALSLLQILQDVKNSENIPDDELKVVIAIPPSMTNREKSYLYSAFTAAGILCIQFVTTTFAPIELYVAEKRYSTFSHSVAFIDIGHSGVRVSGFDFNNEKIIQSFGEFNDNFGGKTIDENLLKIVTKRYRLKIDNEKSRLHLLSDIKKAKETLTVQPKATFTFRDKSISLTRTDVENSCQEITRELTTMIKHLRQKMKIDTFQLLGGCSRIPYLQNFIDRNLNIRAHKHLDVNSAVSMGACYGAFNEIPSRIKTREALLTFETILRCNGNIYKIFTYNSKDNSNPVVSVRTNENHLLSLVETSDADFEFSKFSLQTYSYIYPIELGFTVNYYLMPVPDAPLINGVEGTTLFERIGWEVEPNELQKSKDLIYDLISNINQRLRNEKKANTIEEYKLKVQNKLKKYGIFNWRHLALSGIYMYIDYQYNQCLDEGECNDRKVNDILRQFKQLVKYIVKEDEEDENVEQKFTGYSSASRKKSIEKLYNMLEVCKVAGTQTDDIERWIAQNLRTATEEEIIENIGVLKERGRRAQNRYYHDL</sequence>
<evidence type="ECO:0000313" key="6">
    <source>
        <dbReference type="Proteomes" id="UP000179807"/>
    </source>
</evidence>
<dbReference type="OrthoDB" id="10602786at2759"/>
<dbReference type="Proteomes" id="UP000179807">
    <property type="component" value="Unassembled WGS sequence"/>
</dbReference>
<dbReference type="VEuPathDB" id="TrichDB:TRFO_17538"/>
<dbReference type="SUPFAM" id="SSF53067">
    <property type="entry name" value="Actin-like ATPase domain"/>
    <property type="match status" value="2"/>
</dbReference>
<protein>
    <submittedName>
        <fullName evidence="5">DnaK protein</fullName>
    </submittedName>
</protein>
<dbReference type="RefSeq" id="XP_068365646.1">
    <property type="nucleotide sequence ID" value="XM_068499646.1"/>
</dbReference>
<name>A0A1J4KS67_9EUKA</name>
<dbReference type="PANTHER" id="PTHR45639:SF3">
    <property type="entry name" value="HYPOXIA UP-REGULATED PROTEIN 1"/>
    <property type="match status" value="1"/>
</dbReference>
<dbReference type="GeneID" id="94834350"/>
<feature type="signal peptide" evidence="4">
    <location>
        <begin position="1"/>
        <end position="15"/>
    </location>
</feature>
<gene>
    <name evidence="5" type="ORF">TRFO_17538</name>
</gene>
<dbReference type="EMBL" id="MLAK01000561">
    <property type="protein sequence ID" value="OHT12510.1"/>
    <property type="molecule type" value="Genomic_DNA"/>
</dbReference>
<feature type="chain" id="PRO_5011978025" evidence="4">
    <location>
        <begin position="16"/>
        <end position="632"/>
    </location>
</feature>
<reference evidence="5" key="1">
    <citation type="submission" date="2016-10" db="EMBL/GenBank/DDBJ databases">
        <authorList>
            <person name="Benchimol M."/>
            <person name="Almeida L.G."/>
            <person name="Vasconcelos A.T."/>
            <person name="Perreira-Neves A."/>
            <person name="Rosa I.A."/>
            <person name="Tasca T."/>
            <person name="Bogo M.R."/>
            <person name="de Souza W."/>
        </authorList>
    </citation>
    <scope>NUCLEOTIDE SEQUENCE [LARGE SCALE GENOMIC DNA]</scope>
    <source>
        <strain evidence="5">K</strain>
    </source>
</reference>
<dbReference type="GO" id="GO:0140662">
    <property type="term" value="F:ATP-dependent protein folding chaperone"/>
    <property type="evidence" value="ECO:0007669"/>
    <property type="project" value="InterPro"/>
</dbReference>
<comment type="caution">
    <text evidence="5">The sequence shown here is derived from an EMBL/GenBank/DDBJ whole genome shotgun (WGS) entry which is preliminary data.</text>
</comment>
<dbReference type="Pfam" id="PF00012">
    <property type="entry name" value="HSP70"/>
    <property type="match status" value="1"/>
</dbReference>
<dbReference type="InterPro" id="IPR043129">
    <property type="entry name" value="ATPase_NBD"/>
</dbReference>
<dbReference type="GO" id="GO:0005524">
    <property type="term" value="F:ATP binding"/>
    <property type="evidence" value="ECO:0007669"/>
    <property type="project" value="UniProtKB-KW"/>
</dbReference>
<dbReference type="PANTHER" id="PTHR45639">
    <property type="entry name" value="HSC70CB, ISOFORM G-RELATED"/>
    <property type="match status" value="1"/>
</dbReference>
<evidence type="ECO:0000313" key="5">
    <source>
        <dbReference type="EMBL" id="OHT12510.1"/>
    </source>
</evidence>
<keyword evidence="4" id="KW-0732">Signal</keyword>
<dbReference type="Gene3D" id="3.30.420.40">
    <property type="match status" value="3"/>
</dbReference>
<evidence type="ECO:0000256" key="1">
    <source>
        <dbReference type="ARBA" id="ARBA00022741"/>
    </source>
</evidence>
<dbReference type="GO" id="GO:0030968">
    <property type="term" value="P:endoplasmic reticulum unfolded protein response"/>
    <property type="evidence" value="ECO:0007669"/>
    <property type="project" value="TreeGrafter"/>
</dbReference>
<keyword evidence="6" id="KW-1185">Reference proteome</keyword>
<organism evidence="5 6">
    <name type="scientific">Tritrichomonas foetus</name>
    <dbReference type="NCBI Taxonomy" id="1144522"/>
    <lineage>
        <taxon>Eukaryota</taxon>
        <taxon>Metamonada</taxon>
        <taxon>Parabasalia</taxon>
        <taxon>Tritrichomonadida</taxon>
        <taxon>Tritrichomonadidae</taxon>
        <taxon>Tritrichomonas</taxon>
    </lineage>
</organism>
<accession>A0A1J4KS67</accession>
<keyword evidence="2" id="KW-0067">ATP-binding</keyword>
<dbReference type="Gene3D" id="3.90.640.10">
    <property type="entry name" value="Actin, Chain A, domain 4"/>
    <property type="match status" value="1"/>
</dbReference>
<proteinExistence type="predicted"/>
<keyword evidence="3" id="KW-0143">Chaperone</keyword>
<evidence type="ECO:0000256" key="2">
    <source>
        <dbReference type="ARBA" id="ARBA00022840"/>
    </source>
</evidence>
<dbReference type="GO" id="GO:0034663">
    <property type="term" value="C:endoplasmic reticulum chaperone complex"/>
    <property type="evidence" value="ECO:0007669"/>
    <property type="project" value="TreeGrafter"/>
</dbReference>
<dbReference type="AlphaFoldDB" id="A0A1J4KS67"/>
<evidence type="ECO:0000256" key="4">
    <source>
        <dbReference type="SAM" id="SignalP"/>
    </source>
</evidence>
<dbReference type="InterPro" id="IPR013126">
    <property type="entry name" value="Hsp_70_fam"/>
</dbReference>
<keyword evidence="1" id="KW-0547">Nucleotide-binding</keyword>